<accession>A0A523USP6</accession>
<feature type="chain" id="PRO_5042543776" description="Intracellular proteinase inhibitor BsuPI domain-containing protein" evidence="1">
    <location>
        <begin position="25"/>
        <end position="272"/>
    </location>
</feature>
<sequence>MKRRRRMTSYLLVFCLFLPCVAKAGLTVVGGLTHVKDAALGESYRGIIFVTNKGETALEAKIHQTDYLFFCNGKNIYGEPGGIRRSNANWIEFSPRRLLIPPKSISQVNYTVKVPYGRALVGTYWSMLMLEEIPKGSFEAIKRERDKSQVGIRMVLRYGIQMITNIGDTGVRKLKFLKTKVVSEHRKKFLQVDIENVGERWLRALLWVELYDIRGSYVGRFEGGKLRVYPGTSVRYEVDLSHVPKGKYDALIVADCGGEDLFGVTYTLEFRR</sequence>
<dbReference type="EMBL" id="SOJN01000080">
    <property type="protein sequence ID" value="TET45572.1"/>
    <property type="molecule type" value="Genomic_DNA"/>
</dbReference>
<dbReference type="AlphaFoldDB" id="A0A523USP6"/>
<organism evidence="2 3">
    <name type="scientific">candidate division TA06 bacterium</name>
    <dbReference type="NCBI Taxonomy" id="2250710"/>
    <lineage>
        <taxon>Bacteria</taxon>
        <taxon>Bacteria division TA06</taxon>
    </lineage>
</organism>
<evidence type="ECO:0008006" key="4">
    <source>
        <dbReference type="Google" id="ProtNLM"/>
    </source>
</evidence>
<protein>
    <recommendedName>
        <fullName evidence="4">Intracellular proteinase inhibitor BsuPI domain-containing protein</fullName>
    </recommendedName>
</protein>
<feature type="signal peptide" evidence="1">
    <location>
        <begin position="1"/>
        <end position="24"/>
    </location>
</feature>
<name>A0A523USP6_UNCT6</name>
<evidence type="ECO:0000313" key="3">
    <source>
        <dbReference type="Proteomes" id="UP000315525"/>
    </source>
</evidence>
<keyword evidence="1" id="KW-0732">Signal</keyword>
<evidence type="ECO:0000256" key="1">
    <source>
        <dbReference type="SAM" id="SignalP"/>
    </source>
</evidence>
<comment type="caution">
    <text evidence="2">The sequence shown here is derived from an EMBL/GenBank/DDBJ whole genome shotgun (WGS) entry which is preliminary data.</text>
</comment>
<gene>
    <name evidence="2" type="ORF">E3J62_07375</name>
</gene>
<proteinExistence type="predicted"/>
<dbReference type="Proteomes" id="UP000315525">
    <property type="component" value="Unassembled WGS sequence"/>
</dbReference>
<evidence type="ECO:0000313" key="2">
    <source>
        <dbReference type="EMBL" id="TET45572.1"/>
    </source>
</evidence>
<reference evidence="2 3" key="1">
    <citation type="submission" date="2019-03" db="EMBL/GenBank/DDBJ databases">
        <title>Metabolic potential of uncultured bacteria and archaea associated with petroleum seepage in deep-sea sediments.</title>
        <authorList>
            <person name="Dong X."/>
            <person name="Hubert C."/>
        </authorList>
    </citation>
    <scope>NUCLEOTIDE SEQUENCE [LARGE SCALE GENOMIC DNA]</scope>
    <source>
        <strain evidence="2">E44_bin18</strain>
    </source>
</reference>